<reference evidence="2" key="2">
    <citation type="journal article" date="2020" name="Nat. Commun.">
        <title>Large-scale genome sequencing of mycorrhizal fungi provides insights into the early evolution of symbiotic traits.</title>
        <authorList>
            <person name="Miyauchi S."/>
            <person name="Kiss E."/>
            <person name="Kuo A."/>
            <person name="Drula E."/>
            <person name="Kohler A."/>
            <person name="Sanchez-Garcia M."/>
            <person name="Morin E."/>
            <person name="Andreopoulos B."/>
            <person name="Barry K.W."/>
            <person name="Bonito G."/>
            <person name="Buee M."/>
            <person name="Carver A."/>
            <person name="Chen C."/>
            <person name="Cichocki N."/>
            <person name="Clum A."/>
            <person name="Culley D."/>
            <person name="Crous P.W."/>
            <person name="Fauchery L."/>
            <person name="Girlanda M."/>
            <person name="Hayes R.D."/>
            <person name="Keri Z."/>
            <person name="LaButti K."/>
            <person name="Lipzen A."/>
            <person name="Lombard V."/>
            <person name="Magnuson J."/>
            <person name="Maillard F."/>
            <person name="Murat C."/>
            <person name="Nolan M."/>
            <person name="Ohm R.A."/>
            <person name="Pangilinan J."/>
            <person name="Pereira M.F."/>
            <person name="Perotto S."/>
            <person name="Peter M."/>
            <person name="Pfister S."/>
            <person name="Riley R."/>
            <person name="Sitrit Y."/>
            <person name="Stielow J.B."/>
            <person name="Szollosi G."/>
            <person name="Zifcakova L."/>
            <person name="Stursova M."/>
            <person name="Spatafora J.W."/>
            <person name="Tedersoo L."/>
            <person name="Vaario L.M."/>
            <person name="Yamada A."/>
            <person name="Yan M."/>
            <person name="Wang P."/>
            <person name="Xu J."/>
            <person name="Bruns T."/>
            <person name="Baldrian P."/>
            <person name="Vilgalys R."/>
            <person name="Dunand C."/>
            <person name="Henrissat B."/>
            <person name="Grigoriev I.V."/>
            <person name="Hibbett D."/>
            <person name="Nagy L.G."/>
            <person name="Martin F.M."/>
        </authorList>
    </citation>
    <scope>NUCLEOTIDE SEQUENCE</scope>
    <source>
        <strain evidence="2">Prilba</strain>
    </source>
</reference>
<dbReference type="Proteomes" id="UP000759537">
    <property type="component" value="Unassembled WGS sequence"/>
</dbReference>
<feature type="compositionally biased region" description="Polar residues" evidence="1">
    <location>
        <begin position="55"/>
        <end position="71"/>
    </location>
</feature>
<accession>A0A9P5N4Y4</accession>
<sequence>MHVIQATVIWVTVPENAFTRADDTHGRARSVRHACWCQLGKNDLRSLISYSKTQTNDSGRISYDASSSGGPASSERVLDMEDIEMLPGGARRPLTVAGMFRDPRTLHRYGAWVLQEFPRLQTTTSHIGDLKALKMSIEVLSYGQSASLLCLVLDLRRQMGATTHIDTVDLDADVKFGMLCEGGFRHPRTRMAFSDDTRSLGFSVELELAF</sequence>
<organism evidence="2 3">
    <name type="scientific">Russula ochroleuca</name>
    <dbReference type="NCBI Taxonomy" id="152965"/>
    <lineage>
        <taxon>Eukaryota</taxon>
        <taxon>Fungi</taxon>
        <taxon>Dikarya</taxon>
        <taxon>Basidiomycota</taxon>
        <taxon>Agaricomycotina</taxon>
        <taxon>Agaricomycetes</taxon>
        <taxon>Russulales</taxon>
        <taxon>Russulaceae</taxon>
        <taxon>Russula</taxon>
    </lineage>
</organism>
<comment type="caution">
    <text evidence="2">The sequence shown here is derived from an EMBL/GenBank/DDBJ whole genome shotgun (WGS) entry which is preliminary data.</text>
</comment>
<protein>
    <submittedName>
        <fullName evidence="2">Uncharacterized protein</fullName>
    </submittedName>
</protein>
<keyword evidence="3" id="KW-1185">Reference proteome</keyword>
<proteinExistence type="predicted"/>
<dbReference type="EMBL" id="WHVB01000001">
    <property type="protein sequence ID" value="KAF8486775.1"/>
    <property type="molecule type" value="Genomic_DNA"/>
</dbReference>
<reference evidence="2" key="1">
    <citation type="submission" date="2019-10" db="EMBL/GenBank/DDBJ databases">
        <authorList>
            <consortium name="DOE Joint Genome Institute"/>
            <person name="Kuo A."/>
            <person name="Miyauchi S."/>
            <person name="Kiss E."/>
            <person name="Drula E."/>
            <person name="Kohler A."/>
            <person name="Sanchez-Garcia M."/>
            <person name="Andreopoulos B."/>
            <person name="Barry K.W."/>
            <person name="Bonito G."/>
            <person name="Buee M."/>
            <person name="Carver A."/>
            <person name="Chen C."/>
            <person name="Cichocki N."/>
            <person name="Clum A."/>
            <person name="Culley D."/>
            <person name="Crous P.W."/>
            <person name="Fauchery L."/>
            <person name="Girlanda M."/>
            <person name="Hayes R."/>
            <person name="Keri Z."/>
            <person name="LaButti K."/>
            <person name="Lipzen A."/>
            <person name="Lombard V."/>
            <person name="Magnuson J."/>
            <person name="Maillard F."/>
            <person name="Morin E."/>
            <person name="Murat C."/>
            <person name="Nolan M."/>
            <person name="Ohm R."/>
            <person name="Pangilinan J."/>
            <person name="Pereira M."/>
            <person name="Perotto S."/>
            <person name="Peter M."/>
            <person name="Riley R."/>
            <person name="Sitrit Y."/>
            <person name="Stielow B."/>
            <person name="Szollosi G."/>
            <person name="Zifcakova L."/>
            <person name="Stursova M."/>
            <person name="Spatafora J.W."/>
            <person name="Tedersoo L."/>
            <person name="Vaario L.-M."/>
            <person name="Yamada A."/>
            <person name="Yan M."/>
            <person name="Wang P."/>
            <person name="Xu J."/>
            <person name="Bruns T."/>
            <person name="Baldrian P."/>
            <person name="Vilgalys R."/>
            <person name="Henrissat B."/>
            <person name="Grigoriev I.V."/>
            <person name="Hibbett D."/>
            <person name="Nagy L.G."/>
            <person name="Martin F.M."/>
        </authorList>
    </citation>
    <scope>NUCLEOTIDE SEQUENCE</scope>
    <source>
        <strain evidence="2">Prilba</strain>
    </source>
</reference>
<dbReference type="AlphaFoldDB" id="A0A9P5N4Y4"/>
<gene>
    <name evidence="2" type="ORF">DFH94DRAFT_841258</name>
</gene>
<name>A0A9P5N4Y4_9AGAM</name>
<feature type="region of interest" description="Disordered" evidence="1">
    <location>
        <begin position="55"/>
        <end position="74"/>
    </location>
</feature>
<evidence type="ECO:0000313" key="2">
    <source>
        <dbReference type="EMBL" id="KAF8486775.1"/>
    </source>
</evidence>
<evidence type="ECO:0000313" key="3">
    <source>
        <dbReference type="Proteomes" id="UP000759537"/>
    </source>
</evidence>
<evidence type="ECO:0000256" key="1">
    <source>
        <dbReference type="SAM" id="MobiDB-lite"/>
    </source>
</evidence>